<name>A0A3N4UR75_9RHOB</name>
<dbReference type="SUPFAM" id="SSF47226">
    <property type="entry name" value="Histidine-containing phosphotransfer domain, HPT domain"/>
    <property type="match status" value="1"/>
</dbReference>
<dbReference type="InterPro" id="IPR035965">
    <property type="entry name" value="PAS-like_dom_sf"/>
</dbReference>
<feature type="modified residue" description="4-aspartylphosphate" evidence="6">
    <location>
        <position position="679"/>
    </location>
</feature>
<dbReference type="Pfam" id="PF02518">
    <property type="entry name" value="HATPase_c"/>
    <property type="match status" value="1"/>
</dbReference>
<keyword evidence="7" id="KW-0812">Transmembrane</keyword>
<dbReference type="SMART" id="SM00448">
    <property type="entry name" value="REC"/>
    <property type="match status" value="1"/>
</dbReference>
<comment type="catalytic activity">
    <reaction evidence="1">
        <text>ATP + protein L-histidine = ADP + protein N-phospho-L-histidine.</text>
        <dbReference type="EC" id="2.7.13.3"/>
    </reaction>
</comment>
<evidence type="ECO:0000256" key="6">
    <source>
        <dbReference type="PROSITE-ProRule" id="PRU00169"/>
    </source>
</evidence>
<evidence type="ECO:0000256" key="3">
    <source>
        <dbReference type="ARBA" id="ARBA00022553"/>
    </source>
</evidence>
<evidence type="ECO:0000256" key="7">
    <source>
        <dbReference type="SAM" id="Phobius"/>
    </source>
</evidence>
<evidence type="ECO:0000256" key="5">
    <source>
        <dbReference type="ARBA" id="ARBA00022777"/>
    </source>
</evidence>
<evidence type="ECO:0000256" key="4">
    <source>
        <dbReference type="ARBA" id="ARBA00022679"/>
    </source>
</evidence>
<dbReference type="Gene3D" id="1.10.287.130">
    <property type="match status" value="1"/>
</dbReference>
<evidence type="ECO:0000259" key="8">
    <source>
        <dbReference type="PROSITE" id="PS50109"/>
    </source>
</evidence>
<dbReference type="PROSITE" id="PS50110">
    <property type="entry name" value="RESPONSE_REGULATORY"/>
    <property type="match status" value="1"/>
</dbReference>
<accession>A0A3N4UR75</accession>
<proteinExistence type="predicted"/>
<dbReference type="PRINTS" id="PR00344">
    <property type="entry name" value="BCTRLSENSOR"/>
</dbReference>
<feature type="transmembrane region" description="Helical" evidence="7">
    <location>
        <begin position="20"/>
        <end position="43"/>
    </location>
</feature>
<feature type="domain" description="Histidine kinase" evidence="8">
    <location>
        <begin position="378"/>
        <end position="596"/>
    </location>
</feature>
<dbReference type="SUPFAM" id="SSF55785">
    <property type="entry name" value="PYP-like sensor domain (PAS domain)"/>
    <property type="match status" value="1"/>
</dbReference>
<protein>
    <recommendedName>
        <fullName evidence="2">histidine kinase</fullName>
        <ecNumber evidence="2">2.7.13.3</ecNumber>
    </recommendedName>
</protein>
<dbReference type="Proteomes" id="UP000269689">
    <property type="component" value="Unassembled WGS sequence"/>
</dbReference>
<keyword evidence="3 6" id="KW-0597">Phosphoprotein</keyword>
<evidence type="ECO:0000259" key="10">
    <source>
        <dbReference type="PROSITE" id="PS50112"/>
    </source>
</evidence>
<dbReference type="SUPFAM" id="SSF47384">
    <property type="entry name" value="Homodimeric domain of signal transducing histidine kinase"/>
    <property type="match status" value="1"/>
</dbReference>
<dbReference type="SUPFAM" id="SSF55874">
    <property type="entry name" value="ATPase domain of HSP90 chaperone/DNA topoisomerase II/histidine kinase"/>
    <property type="match status" value="1"/>
</dbReference>
<keyword evidence="7" id="KW-1133">Transmembrane helix</keyword>
<dbReference type="SUPFAM" id="SSF52172">
    <property type="entry name" value="CheY-like"/>
    <property type="match status" value="1"/>
</dbReference>
<dbReference type="OrthoDB" id="9801651at2"/>
<feature type="domain" description="PAS" evidence="10">
    <location>
        <begin position="230"/>
        <end position="301"/>
    </location>
</feature>
<dbReference type="InterPro" id="IPR005467">
    <property type="entry name" value="His_kinase_dom"/>
</dbReference>
<dbReference type="Pfam" id="PF13426">
    <property type="entry name" value="PAS_9"/>
    <property type="match status" value="1"/>
</dbReference>
<sequence>MNLFAQDAGSPRRTAIDRLRFTIVGIAASIMIVLLITMSAFISSKVREFSFARSDSLTWNVSQVEVDFRRFQVALAQSIIQSSPSIALSKADLSQTTQSFDLFYARIDVILSTSKSYSYDPTLIDDIEKIVQFRDTLVEDIDRPDTKFQSDLKRWMQVSADIENTIRGVVTRSLQDAAVRQEDARASLHSALERYLIISLAVLFFACATIAIMMYLQRQIFRKSEQQKRISSFLNNVLTASQDVIFILNSDYCVIELNPAALRFLDSARDDVVGASILESFTPKRLQSSFQEALDSILNQPSNSRNGVVRKQVWARKTAKKLVPGELTMVRDVGLNGEPILIGFFRDTSRELNALRITRRALGAARRDAAAKSLFLATMSHEMRTPLHSVIAALDIIDAEPLSAATNAYIAQAKLASETALAQTNNVLDITKDKAQNSHKDVSAYKPKEIIQNICTQVDALAQKRQTKITFTWSGPETNYGTPKLVLKAMYNLVSNALKFTESGVITIKGENAMSEGRLITRFEVTDTGIGIKEHLFSSIFEDFYSDTSNGDGTLPGTGLGLGIVKRSVEAMGGTYGFSSQEGVGSTFWISFPSQITGTQLNDGAETLKIDKEPPVESPQGDVAAPKSLTILVVEDHAMNRQFLQIMLERMGHHVETAKDGYEGVQSAYQTAFDLVLTDINMPQIDGRNSAVCMRLCGKSKHACIIAVTAQTTMENEETLDIFADGIDGIITKPFTQTQLKDRISEILQERNEALEDHPQTEQPQHPQQELIDIGMDPAEIADMLDEAVTDAQTLQAKLQPALTDPQGVDWTKLASEAHYAAGGLFALGVHEMGSVLIAIEVAINASNERRLQGLMWLLAAEIAAQKSLERVS</sequence>
<dbReference type="SMART" id="SM00091">
    <property type="entry name" value="PAS"/>
    <property type="match status" value="1"/>
</dbReference>
<feature type="domain" description="Response regulatory" evidence="9">
    <location>
        <begin position="630"/>
        <end position="748"/>
    </location>
</feature>
<dbReference type="PANTHER" id="PTHR43047">
    <property type="entry name" value="TWO-COMPONENT HISTIDINE PROTEIN KINASE"/>
    <property type="match status" value="1"/>
</dbReference>
<dbReference type="SMART" id="SM00388">
    <property type="entry name" value="HisKA"/>
    <property type="match status" value="1"/>
</dbReference>
<organism evidence="11 12">
    <name type="scientific">Pacificibacter maritimus</name>
    <dbReference type="NCBI Taxonomy" id="762213"/>
    <lineage>
        <taxon>Bacteria</taxon>
        <taxon>Pseudomonadati</taxon>
        <taxon>Pseudomonadota</taxon>
        <taxon>Alphaproteobacteria</taxon>
        <taxon>Rhodobacterales</taxon>
        <taxon>Roseobacteraceae</taxon>
        <taxon>Pacificibacter</taxon>
    </lineage>
</organism>
<dbReference type="PROSITE" id="PS50112">
    <property type="entry name" value="PAS"/>
    <property type="match status" value="1"/>
</dbReference>
<dbReference type="Pfam" id="PF00072">
    <property type="entry name" value="Response_reg"/>
    <property type="match status" value="1"/>
</dbReference>
<dbReference type="Gene3D" id="3.40.50.2300">
    <property type="match status" value="1"/>
</dbReference>
<dbReference type="InterPro" id="IPR011006">
    <property type="entry name" value="CheY-like_superfamily"/>
</dbReference>
<dbReference type="Gene3D" id="3.30.565.10">
    <property type="entry name" value="Histidine kinase-like ATPase, C-terminal domain"/>
    <property type="match status" value="1"/>
</dbReference>
<dbReference type="EC" id="2.7.13.3" evidence="2"/>
<dbReference type="EMBL" id="RKQK01000001">
    <property type="protein sequence ID" value="RPE71155.1"/>
    <property type="molecule type" value="Genomic_DNA"/>
</dbReference>
<dbReference type="InterPro" id="IPR036097">
    <property type="entry name" value="HisK_dim/P_sf"/>
</dbReference>
<evidence type="ECO:0000256" key="1">
    <source>
        <dbReference type="ARBA" id="ARBA00000085"/>
    </source>
</evidence>
<dbReference type="InterPro" id="IPR000014">
    <property type="entry name" value="PAS"/>
</dbReference>
<dbReference type="RefSeq" id="WP_123791397.1">
    <property type="nucleotide sequence ID" value="NZ_RKQK01000001.1"/>
</dbReference>
<dbReference type="PROSITE" id="PS50109">
    <property type="entry name" value="HIS_KIN"/>
    <property type="match status" value="1"/>
</dbReference>
<feature type="transmembrane region" description="Helical" evidence="7">
    <location>
        <begin position="195"/>
        <end position="216"/>
    </location>
</feature>
<keyword evidence="12" id="KW-1185">Reference proteome</keyword>
<keyword evidence="4" id="KW-0808">Transferase</keyword>
<dbReference type="InterPro" id="IPR036641">
    <property type="entry name" value="HPT_dom_sf"/>
</dbReference>
<dbReference type="InterPro" id="IPR004358">
    <property type="entry name" value="Sig_transdc_His_kin-like_C"/>
</dbReference>
<dbReference type="InterPro" id="IPR036890">
    <property type="entry name" value="HATPase_C_sf"/>
</dbReference>
<dbReference type="CDD" id="cd00130">
    <property type="entry name" value="PAS"/>
    <property type="match status" value="1"/>
</dbReference>
<evidence type="ECO:0000256" key="2">
    <source>
        <dbReference type="ARBA" id="ARBA00012438"/>
    </source>
</evidence>
<evidence type="ECO:0000313" key="12">
    <source>
        <dbReference type="Proteomes" id="UP000269689"/>
    </source>
</evidence>
<dbReference type="SMART" id="SM00387">
    <property type="entry name" value="HATPase_c"/>
    <property type="match status" value="1"/>
</dbReference>
<gene>
    <name evidence="11" type="ORF">EDD53_0269</name>
</gene>
<dbReference type="AlphaFoldDB" id="A0A3N4UR75"/>
<evidence type="ECO:0000259" key="9">
    <source>
        <dbReference type="PROSITE" id="PS50110"/>
    </source>
</evidence>
<evidence type="ECO:0000313" key="11">
    <source>
        <dbReference type="EMBL" id="RPE71155.1"/>
    </source>
</evidence>
<dbReference type="CDD" id="cd17546">
    <property type="entry name" value="REC_hyHK_CKI1_RcsC-like"/>
    <property type="match status" value="1"/>
</dbReference>
<dbReference type="CDD" id="cd00082">
    <property type="entry name" value="HisKA"/>
    <property type="match status" value="1"/>
</dbReference>
<dbReference type="Pfam" id="PF00512">
    <property type="entry name" value="HisKA"/>
    <property type="match status" value="1"/>
</dbReference>
<reference evidence="11 12" key="1">
    <citation type="submission" date="2018-11" db="EMBL/GenBank/DDBJ databases">
        <title>Genomic Encyclopedia of Type Strains, Phase IV (KMG-IV): sequencing the most valuable type-strain genomes for metagenomic binning, comparative biology and taxonomic classification.</title>
        <authorList>
            <person name="Goeker M."/>
        </authorList>
    </citation>
    <scope>NUCLEOTIDE SEQUENCE [LARGE SCALE GENOMIC DNA]</scope>
    <source>
        <strain evidence="11 12">DSM 104731</strain>
    </source>
</reference>
<dbReference type="InterPro" id="IPR003661">
    <property type="entry name" value="HisK_dim/P_dom"/>
</dbReference>
<comment type="caution">
    <text evidence="11">The sequence shown here is derived from an EMBL/GenBank/DDBJ whole genome shotgun (WGS) entry which is preliminary data.</text>
</comment>
<dbReference type="InterPro" id="IPR001789">
    <property type="entry name" value="Sig_transdc_resp-reg_receiver"/>
</dbReference>
<dbReference type="InterPro" id="IPR003594">
    <property type="entry name" value="HATPase_dom"/>
</dbReference>
<keyword evidence="5" id="KW-0418">Kinase</keyword>
<keyword evidence="7" id="KW-0472">Membrane</keyword>
<dbReference type="GO" id="GO:0000155">
    <property type="term" value="F:phosphorelay sensor kinase activity"/>
    <property type="evidence" value="ECO:0007669"/>
    <property type="project" value="InterPro"/>
</dbReference>
<dbReference type="Gene3D" id="3.30.450.20">
    <property type="entry name" value="PAS domain"/>
    <property type="match status" value="1"/>
</dbReference>